<sequence>MAIHESKAIEQAQSRPISTIVFIVAMKAEAAPIVDRFGLSEDTARFPEGVPWVRYHGIYKDLEVNVIWPGQDPLLGVNNVGTISAALVTYASVTELKPDLIINAGTAGGFGSKGACVGDVFLVSHIAFNHRRIPLPSFDVYGIGLRQAFSTPLLLKEVNLKVGKLSTGDSFDMSPEDEALVRAIDATLIDMEGAAVAYVADLLKVPAIFVKAVTNIVDAGNPSLEEFHANLADVSATLNQAVGRLVDKINGKRMSEL</sequence>
<dbReference type="Proteomes" id="UP000233551">
    <property type="component" value="Unassembled WGS sequence"/>
</dbReference>
<dbReference type="CDD" id="cd09008">
    <property type="entry name" value="MTAN"/>
    <property type="match status" value="1"/>
</dbReference>
<dbReference type="Pfam" id="PF01048">
    <property type="entry name" value="PNP_UDP_1"/>
    <property type="match status" value="1"/>
</dbReference>
<reference evidence="2 3" key="1">
    <citation type="submission" date="2017-11" db="EMBL/GenBank/DDBJ databases">
        <title>De-novo sequencing of pomegranate (Punica granatum L.) genome.</title>
        <authorList>
            <person name="Akparov Z."/>
            <person name="Amiraslanov A."/>
            <person name="Hajiyeva S."/>
            <person name="Abbasov M."/>
            <person name="Kaur K."/>
            <person name="Hamwieh A."/>
            <person name="Solovyev V."/>
            <person name="Salamov A."/>
            <person name="Braich B."/>
            <person name="Kosarev P."/>
            <person name="Mahmoud A."/>
            <person name="Hajiyev E."/>
            <person name="Babayeva S."/>
            <person name="Izzatullayeva V."/>
            <person name="Mammadov A."/>
            <person name="Mammadov A."/>
            <person name="Sharifova S."/>
            <person name="Ojaghi J."/>
            <person name="Eynullazada K."/>
            <person name="Bayramov B."/>
            <person name="Abdulazimova A."/>
            <person name="Shahmuradov I."/>
        </authorList>
    </citation>
    <scope>NUCLEOTIDE SEQUENCE [LARGE SCALE GENOMIC DNA]</scope>
    <source>
        <strain evidence="3">cv. AG2017</strain>
        <tissue evidence="2">Leaf</tissue>
    </source>
</reference>
<evidence type="ECO:0000259" key="1">
    <source>
        <dbReference type="Pfam" id="PF01048"/>
    </source>
</evidence>
<comment type="caution">
    <text evidence="2">The sequence shown here is derived from an EMBL/GenBank/DDBJ whole genome shotgun (WGS) entry which is preliminary data.</text>
</comment>
<dbReference type="PANTHER" id="PTHR46994">
    <property type="entry name" value="5'-METHYLTHIOADENOSINE/S-ADENOSYLHOMOCYSTEINE NUCLEOSIDASE 1"/>
    <property type="match status" value="1"/>
</dbReference>
<dbReference type="GO" id="GO:0008930">
    <property type="term" value="F:methylthioadenosine nucleosidase activity"/>
    <property type="evidence" value="ECO:0007669"/>
    <property type="project" value="InterPro"/>
</dbReference>
<proteinExistence type="predicted"/>
<dbReference type="GO" id="GO:0009116">
    <property type="term" value="P:nucleoside metabolic process"/>
    <property type="evidence" value="ECO:0007669"/>
    <property type="project" value="InterPro"/>
</dbReference>
<evidence type="ECO:0000313" key="3">
    <source>
        <dbReference type="Proteomes" id="UP000233551"/>
    </source>
</evidence>
<keyword evidence="3" id="KW-1185">Reference proteome</keyword>
<dbReference type="AlphaFoldDB" id="A0A2I0HSZ7"/>
<dbReference type="PANTHER" id="PTHR46994:SF1">
    <property type="entry name" value="5'-METHYLTHIOADENOSINE NUCLEOSIDASE"/>
    <property type="match status" value="1"/>
</dbReference>
<dbReference type="Gene3D" id="3.40.50.1580">
    <property type="entry name" value="Nucleoside phosphorylase domain"/>
    <property type="match status" value="1"/>
</dbReference>
<protein>
    <recommendedName>
        <fullName evidence="1">Nucleoside phosphorylase domain-containing protein</fullName>
    </recommendedName>
</protein>
<dbReference type="EMBL" id="PGOL01005593">
    <property type="protein sequence ID" value="PKI34824.1"/>
    <property type="molecule type" value="Genomic_DNA"/>
</dbReference>
<evidence type="ECO:0000313" key="2">
    <source>
        <dbReference type="EMBL" id="PKI34824.1"/>
    </source>
</evidence>
<gene>
    <name evidence="2" type="ORF">CRG98_044785</name>
</gene>
<accession>A0A2I0HSZ7</accession>
<organism evidence="2 3">
    <name type="scientific">Punica granatum</name>
    <name type="common">Pomegranate</name>
    <dbReference type="NCBI Taxonomy" id="22663"/>
    <lineage>
        <taxon>Eukaryota</taxon>
        <taxon>Viridiplantae</taxon>
        <taxon>Streptophyta</taxon>
        <taxon>Embryophyta</taxon>
        <taxon>Tracheophyta</taxon>
        <taxon>Spermatophyta</taxon>
        <taxon>Magnoliopsida</taxon>
        <taxon>eudicotyledons</taxon>
        <taxon>Gunneridae</taxon>
        <taxon>Pentapetalae</taxon>
        <taxon>rosids</taxon>
        <taxon>malvids</taxon>
        <taxon>Myrtales</taxon>
        <taxon>Lythraceae</taxon>
        <taxon>Punica</taxon>
    </lineage>
</organism>
<dbReference type="GO" id="GO:0019509">
    <property type="term" value="P:L-methionine salvage from methylthioadenosine"/>
    <property type="evidence" value="ECO:0007669"/>
    <property type="project" value="InterPro"/>
</dbReference>
<dbReference type="InterPro" id="IPR000845">
    <property type="entry name" value="Nucleoside_phosphorylase_d"/>
</dbReference>
<dbReference type="InterPro" id="IPR044580">
    <property type="entry name" value="MTAN"/>
</dbReference>
<dbReference type="InterPro" id="IPR035994">
    <property type="entry name" value="Nucleoside_phosphorylase_sf"/>
</dbReference>
<dbReference type="STRING" id="22663.A0A2I0HSZ7"/>
<name>A0A2I0HSZ7_PUNGR</name>
<dbReference type="SUPFAM" id="SSF53167">
    <property type="entry name" value="Purine and uridine phosphorylases"/>
    <property type="match status" value="1"/>
</dbReference>
<feature type="domain" description="Nucleoside phosphorylase" evidence="1">
    <location>
        <begin position="19"/>
        <end position="246"/>
    </location>
</feature>